<keyword evidence="2" id="KW-1185">Reference proteome</keyword>
<dbReference type="OrthoDB" id="214050at2"/>
<proteinExistence type="predicted"/>
<evidence type="ECO:0000313" key="2">
    <source>
        <dbReference type="Proteomes" id="UP000319576"/>
    </source>
</evidence>
<dbReference type="AlphaFoldDB" id="A0A517Y267"/>
<dbReference type="EMBL" id="CP036273">
    <property type="protein sequence ID" value="QDU23861.1"/>
    <property type="molecule type" value="Genomic_DNA"/>
</dbReference>
<reference evidence="1 2" key="1">
    <citation type="submission" date="2019-02" db="EMBL/GenBank/DDBJ databases">
        <title>Deep-cultivation of Planctomycetes and their phenomic and genomic characterization uncovers novel biology.</title>
        <authorList>
            <person name="Wiegand S."/>
            <person name="Jogler M."/>
            <person name="Boedeker C."/>
            <person name="Pinto D."/>
            <person name="Vollmers J."/>
            <person name="Rivas-Marin E."/>
            <person name="Kohn T."/>
            <person name="Peeters S.H."/>
            <person name="Heuer A."/>
            <person name="Rast P."/>
            <person name="Oberbeckmann S."/>
            <person name="Bunk B."/>
            <person name="Jeske O."/>
            <person name="Meyerdierks A."/>
            <person name="Storesund J.E."/>
            <person name="Kallscheuer N."/>
            <person name="Luecker S."/>
            <person name="Lage O.M."/>
            <person name="Pohl T."/>
            <person name="Merkel B.J."/>
            <person name="Hornburger P."/>
            <person name="Mueller R.-W."/>
            <person name="Bruemmer F."/>
            <person name="Labrenz M."/>
            <person name="Spormann A.M."/>
            <person name="Op den Camp H."/>
            <person name="Overmann J."/>
            <person name="Amann R."/>
            <person name="Jetten M.S.M."/>
            <person name="Mascher T."/>
            <person name="Medema M.H."/>
            <person name="Devos D.P."/>
            <person name="Kaster A.-K."/>
            <person name="Ovreas L."/>
            <person name="Rohde M."/>
            <person name="Galperin M.Y."/>
            <person name="Jogler C."/>
        </authorList>
    </citation>
    <scope>NUCLEOTIDE SEQUENCE [LARGE SCALE GENOMIC DNA]</scope>
    <source>
        <strain evidence="1 2">ETA_A1</strain>
    </source>
</reference>
<protein>
    <recommendedName>
        <fullName evidence="3">BON domain-containing protein</fullName>
    </recommendedName>
</protein>
<dbReference type="RefSeq" id="WP_145244074.1">
    <property type="nucleotide sequence ID" value="NZ_CP036273.1"/>
</dbReference>
<evidence type="ECO:0000313" key="1">
    <source>
        <dbReference type="EMBL" id="QDU23861.1"/>
    </source>
</evidence>
<name>A0A517Y267_9BACT</name>
<accession>A0A517Y267</accession>
<evidence type="ECO:0008006" key="3">
    <source>
        <dbReference type="Google" id="ProtNLM"/>
    </source>
</evidence>
<sequence length="85" mass="9239">MLHTPTGPVHVLPAHAAEPESTALLLAADIRLRHRGLLRELCIEVRDGGAVLHGHAVSYYGKQMALHEARRIGIAVVANRIVVDH</sequence>
<gene>
    <name evidence="1" type="ORF">ETAA1_58710</name>
</gene>
<organism evidence="1 2">
    <name type="scientific">Urbifossiella limnaea</name>
    <dbReference type="NCBI Taxonomy" id="2528023"/>
    <lineage>
        <taxon>Bacteria</taxon>
        <taxon>Pseudomonadati</taxon>
        <taxon>Planctomycetota</taxon>
        <taxon>Planctomycetia</taxon>
        <taxon>Gemmatales</taxon>
        <taxon>Gemmataceae</taxon>
        <taxon>Urbifossiella</taxon>
    </lineage>
</organism>
<dbReference type="KEGG" id="uli:ETAA1_58710"/>
<dbReference type="Proteomes" id="UP000319576">
    <property type="component" value="Chromosome"/>
</dbReference>